<evidence type="ECO:0000259" key="3">
    <source>
        <dbReference type="PROSITE" id="PS50158"/>
    </source>
</evidence>
<dbReference type="Proteomes" id="UP001235939">
    <property type="component" value="Chromosome 11"/>
</dbReference>
<dbReference type="EMBL" id="CP092873">
    <property type="protein sequence ID" value="UYV73933.1"/>
    <property type="molecule type" value="Genomic_DNA"/>
</dbReference>
<feature type="compositionally biased region" description="Pro residues" evidence="2">
    <location>
        <begin position="271"/>
        <end position="283"/>
    </location>
</feature>
<dbReference type="InterPro" id="IPR001878">
    <property type="entry name" value="Znf_CCHC"/>
</dbReference>
<protein>
    <recommendedName>
        <fullName evidence="3">CCHC-type domain-containing protein</fullName>
    </recommendedName>
</protein>
<keyword evidence="1" id="KW-0863">Zinc-finger</keyword>
<accession>A0ABY6L1W8</accession>
<evidence type="ECO:0000256" key="2">
    <source>
        <dbReference type="SAM" id="MobiDB-lite"/>
    </source>
</evidence>
<keyword evidence="1" id="KW-0862">Zinc</keyword>
<reference evidence="4 5" key="1">
    <citation type="submission" date="2022-01" db="EMBL/GenBank/DDBJ databases">
        <title>A chromosomal length assembly of Cordylochernes scorpioides.</title>
        <authorList>
            <person name="Zeh D."/>
            <person name="Zeh J."/>
        </authorList>
    </citation>
    <scope>NUCLEOTIDE SEQUENCE [LARGE SCALE GENOMIC DNA]</scope>
    <source>
        <strain evidence="4">IN4F17</strain>
        <tissue evidence="4">Whole Body</tissue>
    </source>
</reference>
<evidence type="ECO:0000313" key="4">
    <source>
        <dbReference type="EMBL" id="UYV73933.1"/>
    </source>
</evidence>
<evidence type="ECO:0000256" key="1">
    <source>
        <dbReference type="PROSITE-ProRule" id="PRU00047"/>
    </source>
</evidence>
<feature type="compositionally biased region" description="Pro residues" evidence="2">
    <location>
        <begin position="233"/>
        <end position="251"/>
    </location>
</feature>
<evidence type="ECO:0000313" key="5">
    <source>
        <dbReference type="Proteomes" id="UP001235939"/>
    </source>
</evidence>
<gene>
    <name evidence="4" type="ORF">LAZ67_11001499</name>
</gene>
<organism evidence="4 5">
    <name type="scientific">Cordylochernes scorpioides</name>
    <dbReference type="NCBI Taxonomy" id="51811"/>
    <lineage>
        <taxon>Eukaryota</taxon>
        <taxon>Metazoa</taxon>
        <taxon>Ecdysozoa</taxon>
        <taxon>Arthropoda</taxon>
        <taxon>Chelicerata</taxon>
        <taxon>Arachnida</taxon>
        <taxon>Pseudoscorpiones</taxon>
        <taxon>Cheliferoidea</taxon>
        <taxon>Chernetidae</taxon>
        <taxon>Cordylochernes</taxon>
    </lineage>
</organism>
<dbReference type="PROSITE" id="PS50158">
    <property type="entry name" value="ZF_CCHC"/>
    <property type="match status" value="1"/>
</dbReference>
<sequence>MASATGEEYVQEVKATRAHIADARAQQVSSTQEKCVYIEHCPDFTPLHYLQAVDKVVGGAENIIQLTRMNGHVLVGLATKALAARLVDRGLEIEGTTLRTFSFRKRAERLVIGNLPFFVEDVATIDALRPYGRVTSIAPMQFKAGEYAYKDGRREDYILLHNGVKLEKLPTRLDIKTKGDTLPAFLTFGTECSKCNRQGHRKANCPMLARQSISPKQAASPIEASSPAVPQQPNQPAPPSPAPAPPTPPEEVPGTAPVANSRAPRSVAPQPTVPAPPTPPGEVPSPAVAATCTPKATLSPQASLEPIEPMEVAPTEEETTGSTPAGRGKIRAPLNIILEQAPNSLFAETGNLGHHREKVCGALVSTPTLKTLIPKISAVQRTAMLELVHAILKRRTDSNRSVHPDHNTGQLRCLVRMDVLFWIDVCHIEGCKDDRVYMVRSRSCPEVSQAELDYTERNALLKWTLIKYVSLQRISLQVGVNQAGICVVSYASQKGNKWLQGSFLRWMLKARPLYS</sequence>
<name>A0ABY6L1W8_9ARAC</name>
<keyword evidence="5" id="KW-1185">Reference proteome</keyword>
<proteinExistence type="predicted"/>
<feature type="region of interest" description="Disordered" evidence="2">
    <location>
        <begin position="212"/>
        <end position="328"/>
    </location>
</feature>
<feature type="domain" description="CCHC-type" evidence="3">
    <location>
        <begin position="192"/>
        <end position="206"/>
    </location>
</feature>
<keyword evidence="1" id="KW-0479">Metal-binding</keyword>